<dbReference type="Proteomes" id="UP000288212">
    <property type="component" value="Unassembled WGS sequence"/>
</dbReference>
<dbReference type="InterPro" id="IPR003374">
    <property type="entry name" value="ApbE-like_sf"/>
</dbReference>
<keyword evidence="6" id="KW-0808">Transferase</keyword>
<evidence type="ECO:0000256" key="3">
    <source>
        <dbReference type="ARBA" id="ARBA00011955"/>
    </source>
</evidence>
<evidence type="ECO:0000256" key="11">
    <source>
        <dbReference type="ARBA" id="ARBA00048540"/>
    </source>
</evidence>
<evidence type="ECO:0000256" key="6">
    <source>
        <dbReference type="ARBA" id="ARBA00022679"/>
    </source>
</evidence>
<dbReference type="EMBL" id="PIPI01000001">
    <property type="protein sequence ID" value="RUO22051.1"/>
    <property type="molecule type" value="Genomic_DNA"/>
</dbReference>
<dbReference type="GO" id="GO:0046872">
    <property type="term" value="F:metal ion binding"/>
    <property type="evidence" value="ECO:0007669"/>
    <property type="project" value="UniProtKB-UniRule"/>
</dbReference>
<keyword evidence="8" id="KW-0274">FAD</keyword>
<dbReference type="PANTHER" id="PTHR30040:SF2">
    <property type="entry name" value="FAD:PROTEIN FMN TRANSFERASE"/>
    <property type="match status" value="1"/>
</dbReference>
<protein>
    <recommendedName>
        <fullName evidence="4">FAD:protein FMN transferase</fullName>
        <ecNumber evidence="3">2.7.1.180</ecNumber>
    </recommendedName>
    <alternativeName>
        <fullName evidence="10">Flavin transferase</fullName>
    </alternativeName>
</protein>
<dbReference type="GO" id="GO:0005886">
    <property type="term" value="C:plasma membrane"/>
    <property type="evidence" value="ECO:0007669"/>
    <property type="project" value="UniProtKB-SubCell"/>
</dbReference>
<evidence type="ECO:0000313" key="14">
    <source>
        <dbReference type="Proteomes" id="UP000288212"/>
    </source>
</evidence>
<feature type="signal peptide" evidence="12">
    <location>
        <begin position="1"/>
        <end position="26"/>
    </location>
</feature>
<dbReference type="GO" id="GO:0016740">
    <property type="term" value="F:transferase activity"/>
    <property type="evidence" value="ECO:0007669"/>
    <property type="project" value="UniProtKB-UniRule"/>
</dbReference>
<sequence length="295" mass="33781">MNKMKFVNWYQKKWLALLGLAFFVSCTDSSMTERAVTGKLDGVEYQVSWRATKHNLNEYQMDTRITAIISHIVTQFSVDNMDSEVSRLNRWPVNESFVLTRELEELFQHGLVAHEISDGRVQVFSPEADDLNRLFALDNHVVVKHDEEFEVNLSALLDGYIADRISELFRLLQVTDYQIEVNGATRLRVSGRQQQRHQFPVEVNDQAVLVSMPYNQDKAFGLASYAQTPDNSTQVVLIFHETASVAHAVSTTLVIEEAPEIIKFVEQDAIATLVIFNEKGEEKRYTSGLFRRFLS</sequence>
<keyword evidence="7" id="KW-0479">Metal-binding</keyword>
<evidence type="ECO:0000256" key="5">
    <source>
        <dbReference type="ARBA" id="ARBA00022630"/>
    </source>
</evidence>
<comment type="catalytic activity">
    <reaction evidence="11">
        <text>L-threonyl-[protein] + FAD = FMN-L-threonyl-[protein] + AMP + H(+)</text>
        <dbReference type="Rhea" id="RHEA:36847"/>
        <dbReference type="Rhea" id="RHEA-COMP:11060"/>
        <dbReference type="Rhea" id="RHEA-COMP:11061"/>
        <dbReference type="ChEBI" id="CHEBI:15378"/>
        <dbReference type="ChEBI" id="CHEBI:30013"/>
        <dbReference type="ChEBI" id="CHEBI:57692"/>
        <dbReference type="ChEBI" id="CHEBI:74257"/>
        <dbReference type="ChEBI" id="CHEBI:456215"/>
        <dbReference type="EC" id="2.7.1.180"/>
    </reaction>
</comment>
<dbReference type="EC" id="2.7.1.180" evidence="3"/>
<evidence type="ECO:0000256" key="10">
    <source>
        <dbReference type="ARBA" id="ARBA00031306"/>
    </source>
</evidence>
<evidence type="ECO:0000256" key="9">
    <source>
        <dbReference type="ARBA" id="ARBA00022842"/>
    </source>
</evidence>
<comment type="cofactor">
    <cofactor evidence="1">
        <name>Mg(2+)</name>
        <dbReference type="ChEBI" id="CHEBI:18420"/>
    </cofactor>
</comment>
<comment type="caution">
    <text evidence="13">The sequence shown here is derived from an EMBL/GenBank/DDBJ whole genome shotgun (WGS) entry which is preliminary data.</text>
</comment>
<organism evidence="13 14">
    <name type="scientific">Aliidiomarina haloalkalitolerans</name>
    <dbReference type="NCBI Taxonomy" id="859059"/>
    <lineage>
        <taxon>Bacteria</taxon>
        <taxon>Pseudomonadati</taxon>
        <taxon>Pseudomonadota</taxon>
        <taxon>Gammaproteobacteria</taxon>
        <taxon>Alteromonadales</taxon>
        <taxon>Idiomarinaceae</taxon>
        <taxon>Aliidiomarina</taxon>
    </lineage>
</organism>
<dbReference type="AlphaFoldDB" id="A0A432VZG1"/>
<reference evidence="13 14" key="1">
    <citation type="journal article" date="2011" name="Front. Microbiol.">
        <title>Genomic signatures of strain selection and enhancement in Bacillus atrophaeus var. globigii, a historical biowarfare simulant.</title>
        <authorList>
            <person name="Gibbons H.S."/>
            <person name="Broomall S.M."/>
            <person name="McNew L.A."/>
            <person name="Daligault H."/>
            <person name="Chapman C."/>
            <person name="Bruce D."/>
            <person name="Karavis M."/>
            <person name="Krepps M."/>
            <person name="McGregor P.A."/>
            <person name="Hong C."/>
            <person name="Park K.H."/>
            <person name="Akmal A."/>
            <person name="Feldman A."/>
            <person name="Lin J.S."/>
            <person name="Chang W.E."/>
            <person name="Higgs B.W."/>
            <person name="Demirev P."/>
            <person name="Lindquist J."/>
            <person name="Liem A."/>
            <person name="Fochler E."/>
            <person name="Read T.D."/>
            <person name="Tapia R."/>
            <person name="Johnson S."/>
            <person name="Bishop-Lilly K.A."/>
            <person name="Detter C."/>
            <person name="Han C."/>
            <person name="Sozhamannan S."/>
            <person name="Rosenzweig C.N."/>
            <person name="Skowronski E.W."/>
        </authorList>
    </citation>
    <scope>NUCLEOTIDE SEQUENCE [LARGE SCALE GENOMIC DNA]</scope>
    <source>
        <strain evidence="13 14">AK5</strain>
    </source>
</reference>
<evidence type="ECO:0000256" key="4">
    <source>
        <dbReference type="ARBA" id="ARBA00016337"/>
    </source>
</evidence>
<keyword evidence="5" id="KW-0285">Flavoprotein</keyword>
<keyword evidence="9" id="KW-0460">Magnesium</keyword>
<comment type="similarity">
    <text evidence="2">Belongs to the ApbE family.</text>
</comment>
<name>A0A432VZG1_9GAMM</name>
<keyword evidence="14" id="KW-1185">Reference proteome</keyword>
<dbReference type="SUPFAM" id="SSF143631">
    <property type="entry name" value="ApbE-like"/>
    <property type="match status" value="1"/>
</dbReference>
<dbReference type="Gene3D" id="3.10.520.10">
    <property type="entry name" value="ApbE-like domains"/>
    <property type="match status" value="1"/>
</dbReference>
<feature type="chain" id="PRO_5045388979" description="FAD:protein FMN transferase" evidence="12">
    <location>
        <begin position="27"/>
        <end position="295"/>
    </location>
</feature>
<evidence type="ECO:0000256" key="1">
    <source>
        <dbReference type="ARBA" id="ARBA00001946"/>
    </source>
</evidence>
<gene>
    <name evidence="13" type="ORF">CWE06_04260</name>
</gene>
<evidence type="ECO:0000256" key="12">
    <source>
        <dbReference type="SAM" id="SignalP"/>
    </source>
</evidence>
<dbReference type="PROSITE" id="PS51257">
    <property type="entry name" value="PROKAR_LIPOPROTEIN"/>
    <property type="match status" value="1"/>
</dbReference>
<evidence type="ECO:0000256" key="2">
    <source>
        <dbReference type="ARBA" id="ARBA00008282"/>
    </source>
</evidence>
<accession>A0A432VZG1</accession>
<evidence type="ECO:0000256" key="8">
    <source>
        <dbReference type="ARBA" id="ARBA00022827"/>
    </source>
</evidence>
<evidence type="ECO:0000313" key="13">
    <source>
        <dbReference type="EMBL" id="RUO22051.1"/>
    </source>
</evidence>
<proteinExistence type="inferred from homology"/>
<dbReference type="PANTHER" id="PTHR30040">
    <property type="entry name" value="THIAMINE BIOSYNTHESIS LIPOPROTEIN APBE"/>
    <property type="match status" value="1"/>
</dbReference>
<keyword evidence="12" id="KW-0732">Signal</keyword>
<dbReference type="InterPro" id="IPR024932">
    <property type="entry name" value="ApbE"/>
</dbReference>
<evidence type="ECO:0000256" key="7">
    <source>
        <dbReference type="ARBA" id="ARBA00022723"/>
    </source>
</evidence>